<organism evidence="2 3">
    <name type="scientific">Triparma columacea</name>
    <dbReference type="NCBI Taxonomy" id="722753"/>
    <lineage>
        <taxon>Eukaryota</taxon>
        <taxon>Sar</taxon>
        <taxon>Stramenopiles</taxon>
        <taxon>Ochrophyta</taxon>
        <taxon>Bolidophyceae</taxon>
        <taxon>Parmales</taxon>
        <taxon>Triparmaceae</taxon>
        <taxon>Triparma</taxon>
    </lineage>
</organism>
<keyword evidence="3" id="KW-1185">Reference proteome</keyword>
<dbReference type="Proteomes" id="UP001165065">
    <property type="component" value="Unassembled WGS sequence"/>
</dbReference>
<name>A0A9W7G6K2_9STRA</name>
<accession>A0A9W7G6K2</accession>
<comment type="caution">
    <text evidence="2">The sequence shown here is derived from an EMBL/GenBank/DDBJ whole genome shotgun (WGS) entry which is preliminary data.</text>
</comment>
<sequence>MTSTTETVSSSSSPASSTSTSSQKVPCSADILYVDFTFTISSMSSGQFTYPDSIMEDWRLYVQFKSKETSSNSSLPQCDQGLSSSPQPGTCTQSTWSHVPSSWLQNPSNGTLYYNTGYGNNRWTRFLNYTNIDNTPSYPSEFLIYPSDLSSPRLNRPRQSFYPLTTYTNSISYTPYTAVDSQPLVPDSQIGILQGGPRRPDDITVPNSVGALQCSPLSYATAMPDFNTSGIFDLEDESGGGGGINLNSTQVYDIVRAACGISVNAQLEEFVGDDDYNYECSALETAAYMQSESFLFPSTAAASSSDQKRVLGTTGLVVYLQDTMKSNLDSPSVGWSSREFYGIYNDGWYEASRTPESTPNDVRDEEGRCVHEERYSGLGPPSHDTEIEPGYVNRQVQSALPGDGNYTTVWDRTYRSLYTNVETGVGRQKLFHYCPPNNTIGTGGSTIDQLTCDGMFASFTPPSNAITSKAQVRQTYARGYIGQSSWSEGLPNIQETGSANEFLPVGDCNRLVPEGIGDVLCNYENWTSKVTPCSQTSLSRPLLVRPRRLTTEVNSTFCKCSHGTCDRSTSPTSYVPPFFASESSFNPTLLFTLDSLAATFAYQPQFTTDGCTVNDGWNVSRVFGGPDDEVVYGCRLQLTTKVRPGEMCEVGEDRLGGYDFKAGACNPGHGGCGDDHEDDIEGCWEVRSGDICRGEGGVGDVLQASFFTREQWENDGGFNCGDAGEGWTCATEDPVRIPVVTWTGEEGKFFNKRVPNGVGYPQAYRTQCLTYKGRDYEVDPSCGRCRKSAKPRPDPEPVCDASLETGREGACGPSPGSLGCGSKAKVGVLQTVGNVPDGLVNATNREALERQDRMLLEADPSLMPVKIGGGQSSYGLGYLKLRYSSVLTAGEEVERVEGGFSGNPVYEGDWTDKESYPDGGAFCDGCNRCAWDAWRMCKVKDTEERCVIPFNNQMGGGRRLEGSKIDSVREELKALSGDELEKRKREEVKILEEIERDMMRVGGGFLH</sequence>
<evidence type="ECO:0000256" key="1">
    <source>
        <dbReference type="SAM" id="MobiDB-lite"/>
    </source>
</evidence>
<protein>
    <submittedName>
        <fullName evidence="2">Uncharacterized protein</fullName>
    </submittedName>
</protein>
<dbReference type="EMBL" id="BRYA01000912">
    <property type="protein sequence ID" value="GMI35491.1"/>
    <property type="molecule type" value="Genomic_DNA"/>
</dbReference>
<evidence type="ECO:0000313" key="2">
    <source>
        <dbReference type="EMBL" id="GMI35491.1"/>
    </source>
</evidence>
<evidence type="ECO:0000313" key="3">
    <source>
        <dbReference type="Proteomes" id="UP001165065"/>
    </source>
</evidence>
<feature type="compositionally biased region" description="Low complexity" evidence="1">
    <location>
        <begin position="1"/>
        <end position="22"/>
    </location>
</feature>
<proteinExistence type="predicted"/>
<gene>
    <name evidence="2" type="ORF">TrCOL_g11267</name>
</gene>
<feature type="region of interest" description="Disordered" evidence="1">
    <location>
        <begin position="1"/>
        <end position="23"/>
    </location>
</feature>
<feature type="region of interest" description="Disordered" evidence="1">
    <location>
        <begin position="70"/>
        <end position="93"/>
    </location>
</feature>
<dbReference type="AlphaFoldDB" id="A0A9W7G6K2"/>
<reference evidence="3" key="1">
    <citation type="journal article" date="2023" name="Commun. Biol.">
        <title>Genome analysis of Parmales, the sister group of diatoms, reveals the evolutionary specialization of diatoms from phago-mixotrophs to photoautotrophs.</title>
        <authorList>
            <person name="Ban H."/>
            <person name="Sato S."/>
            <person name="Yoshikawa S."/>
            <person name="Yamada K."/>
            <person name="Nakamura Y."/>
            <person name="Ichinomiya M."/>
            <person name="Sato N."/>
            <person name="Blanc-Mathieu R."/>
            <person name="Endo H."/>
            <person name="Kuwata A."/>
            <person name="Ogata H."/>
        </authorList>
    </citation>
    <scope>NUCLEOTIDE SEQUENCE [LARGE SCALE GENOMIC DNA]</scope>
</reference>
<dbReference type="OrthoDB" id="203375at2759"/>